<dbReference type="Proteomes" id="UP000269292">
    <property type="component" value="Segment"/>
</dbReference>
<organism evidence="1 2">
    <name type="scientific">Mycobacterium phage Saguaro</name>
    <dbReference type="NCBI Taxonomy" id="2315616"/>
    <lineage>
        <taxon>Viruses</taxon>
        <taxon>Duplodnaviria</taxon>
        <taxon>Heunggongvirae</taxon>
        <taxon>Uroviricota</taxon>
        <taxon>Caudoviricetes</taxon>
        <taxon>Bclasvirinae</taxon>
        <taxon>Saguarovirus</taxon>
        <taxon>Saguarovirus saguaro</taxon>
    </lineage>
</organism>
<accession>A0A386KAB7</accession>
<proteinExistence type="predicted"/>
<evidence type="ECO:0000313" key="1">
    <source>
        <dbReference type="EMBL" id="AYD81997.1"/>
    </source>
</evidence>
<keyword evidence="2" id="KW-1185">Reference proteome</keyword>
<name>A0A386KAB7_9CAUD</name>
<protein>
    <submittedName>
        <fullName evidence="1">Queuine tRNA-ribosyltransferase</fullName>
    </submittedName>
</protein>
<reference evidence="1 2" key="1">
    <citation type="submission" date="2018-08" db="EMBL/GenBank/DDBJ databases">
        <authorList>
            <person name="Washington J.M."/>
            <person name="Garlena R.A."/>
            <person name="Russell D.A."/>
            <person name="Pope W.H."/>
            <person name="Jacobs-Sera D."/>
            <person name="Hatfull G.F."/>
        </authorList>
    </citation>
    <scope>NUCLEOTIDE SEQUENCE [LARGE SCALE GENOMIC DNA]</scope>
</reference>
<dbReference type="KEGG" id="vg:60321072"/>
<dbReference type="EMBL" id="MH744423">
    <property type="protein sequence ID" value="AYD81997.1"/>
    <property type="molecule type" value="Genomic_DNA"/>
</dbReference>
<evidence type="ECO:0000313" key="2">
    <source>
        <dbReference type="Proteomes" id="UP000269292"/>
    </source>
</evidence>
<sequence length="363" mass="39630">MIPAPRNILVSYHYFKGYDLNRFAGLRVIGDSGAFSAKHQGAEITTAQLAVWAKKWSHRLCWVAALDVIGDAEATRRNWHELVDEHGVPGVPTVHFGAPPETMDYYVARGVDFIGLGGLVGRPGPAQMRWLVSMFRYARDHHPEVRFHGWGVTSKDALKLPFFSVDSSGWGGGYRYGRLQLRDPATAKVHNLDLNGRTTYTPEIARLLSRHYGVTPSEVATSGPHNRLLMVRLSALSASVLEQQFRRIHRRNPVPAPKWGQLDGVVPGPHMHLADSSSKGLEAVAGMPGPHYHLAGTGQCRDLAVAGPHLHLAAQPNHEAKTVAKFAQAPGNAGPHIHLAEGSSEHLETVAKLNRTTAEEASS</sequence>
<dbReference type="RefSeq" id="YP_009949665.1">
    <property type="nucleotide sequence ID" value="NC_051583.1"/>
</dbReference>
<dbReference type="GeneID" id="60321072"/>
<gene>
    <name evidence="1" type="primary">2</name>
    <name evidence="1" type="ORF">SEA_SAGUARO_2</name>
</gene>